<evidence type="ECO:0008006" key="3">
    <source>
        <dbReference type="Google" id="ProtNLM"/>
    </source>
</evidence>
<evidence type="ECO:0000313" key="2">
    <source>
        <dbReference type="Proteomes" id="UP000038011"/>
    </source>
</evidence>
<keyword evidence="2" id="KW-1185">Reference proteome</keyword>
<proteinExistence type="predicted"/>
<dbReference type="InterPro" id="IPR021322">
    <property type="entry name" value="DUF2924"/>
</dbReference>
<dbReference type="PATRIC" id="fig|1514904.3.peg.3067"/>
<dbReference type="Pfam" id="PF11149">
    <property type="entry name" value="DUF2924"/>
    <property type="match status" value="1"/>
</dbReference>
<gene>
    <name evidence="1" type="ORF">SU32_16970</name>
</gene>
<dbReference type="AlphaFoldDB" id="A0A0N0E6C3"/>
<dbReference type="RefSeq" id="WP_281175907.1">
    <property type="nucleotide sequence ID" value="NZ_JXMU01000050.1"/>
</dbReference>
<dbReference type="EMBL" id="JXMU01000050">
    <property type="protein sequence ID" value="KPA99850.1"/>
    <property type="molecule type" value="Genomic_DNA"/>
</dbReference>
<organism evidence="1 2">
    <name type="scientific">Ahrensia marina</name>
    <dbReference type="NCBI Taxonomy" id="1514904"/>
    <lineage>
        <taxon>Bacteria</taxon>
        <taxon>Pseudomonadati</taxon>
        <taxon>Pseudomonadota</taxon>
        <taxon>Alphaproteobacteria</taxon>
        <taxon>Hyphomicrobiales</taxon>
        <taxon>Ahrensiaceae</taxon>
        <taxon>Ahrensia</taxon>
    </lineage>
</organism>
<protein>
    <recommendedName>
        <fullName evidence="3">DUF2924 domain-containing protein</fullName>
    </recommendedName>
</protein>
<comment type="caution">
    <text evidence="1">The sequence shown here is derived from an EMBL/GenBank/DDBJ whole genome shotgun (WGS) entry which is preliminary data.</text>
</comment>
<accession>A0A0N0E6C3</accession>
<dbReference type="Proteomes" id="UP000038011">
    <property type="component" value="Unassembled WGS sequence"/>
</dbReference>
<evidence type="ECO:0000313" key="1">
    <source>
        <dbReference type="EMBL" id="KPA99850.1"/>
    </source>
</evidence>
<name>A0A0N0E6C3_9HYPH</name>
<reference evidence="1 2" key="1">
    <citation type="submission" date="2015-01" db="EMBL/GenBank/DDBJ databases">
        <title>Ahrensia donghaiensis sp. nov., a novel dimethylsulphoniopropionate-cleavage bacterium isolated from seawater and emended descriptions of the genus Ahrensia and Ahrensia kielensis.</title>
        <authorList>
            <person name="Liu J."/>
        </authorList>
    </citation>
    <scope>NUCLEOTIDE SEQUENCE [LARGE SCALE GENOMIC DNA]</scope>
    <source>
        <strain evidence="1 2">LZD062</strain>
    </source>
</reference>
<dbReference type="STRING" id="1514904.SU32_16970"/>
<sequence>NADTNFDARARTASISVPCAEEGVAGGLAPNSHQAIRLDNITSDACDQTSIKGGSQIERNVIAKIDGKTDSNTEASTVTKPTRSLKPSKPFVLSIRAGTHLVREWNRRTYQVEALEKGFQLDGKTYRSLSAIAKKITGAHWSGPRFFGLES</sequence>
<feature type="non-terminal residue" evidence="1">
    <location>
        <position position="1"/>
    </location>
</feature>